<dbReference type="Proteomes" id="UP000594121">
    <property type="component" value="Chromosome"/>
</dbReference>
<comment type="similarity">
    <text evidence="4">Belongs to the archaeal Spt5 family.</text>
</comment>
<dbReference type="KEGG" id="thel:IG193_05520"/>
<dbReference type="GO" id="GO:0006355">
    <property type="term" value="P:regulation of DNA-templated transcription"/>
    <property type="evidence" value="ECO:0007669"/>
    <property type="project" value="UniProtKB-UniRule"/>
</dbReference>
<dbReference type="InterPro" id="IPR011590">
    <property type="entry name" value="Spt5_arc"/>
</dbReference>
<evidence type="ECO:0000256" key="1">
    <source>
        <dbReference type="ARBA" id="ARBA00006956"/>
    </source>
</evidence>
<evidence type="ECO:0000259" key="7">
    <source>
        <dbReference type="SMART" id="SM00739"/>
    </source>
</evidence>
<dbReference type="GeneID" id="59149334"/>
<evidence type="ECO:0000256" key="4">
    <source>
        <dbReference type="HAMAP-Rule" id="MF_00950"/>
    </source>
</evidence>
<dbReference type="InterPro" id="IPR005824">
    <property type="entry name" value="KOW"/>
</dbReference>
<dbReference type="Gene3D" id="2.30.30.30">
    <property type="match status" value="1"/>
</dbReference>
<dbReference type="PROSITE" id="PS01108">
    <property type="entry name" value="RIBOSOMAL_L24"/>
    <property type="match status" value="1"/>
</dbReference>
<dbReference type="InterPro" id="IPR036735">
    <property type="entry name" value="NGN_dom_sf"/>
</dbReference>
<protein>
    <recommendedName>
        <fullName evidence="4 5">Transcription elongation factor Spt5</fullName>
    </recommendedName>
</protein>
<dbReference type="GO" id="GO:0005840">
    <property type="term" value="C:ribosome"/>
    <property type="evidence" value="ECO:0007669"/>
    <property type="project" value="InterPro"/>
</dbReference>
<dbReference type="InterPro" id="IPR005825">
    <property type="entry name" value="Ribosomal_uL24_CS"/>
</dbReference>
<dbReference type="HAMAP" id="MF_00950">
    <property type="entry name" value="Spt5_arch"/>
    <property type="match status" value="1"/>
</dbReference>
<keyword evidence="8" id="KW-0648">Protein biosynthesis</keyword>
<reference evidence="8 9" key="1">
    <citation type="submission" date="2020-10" db="EMBL/GenBank/DDBJ databases">
        <title>Thermofilum lucidum 3507LT sp. nov. a novel member of Thermofilaceae family isolated from Chile hot spring, and proposal of description order Thermofilales.</title>
        <authorList>
            <person name="Zayulina K.S."/>
            <person name="Elcheninov A.G."/>
            <person name="Toshchakov S.V."/>
            <person name="Kublanov I.V."/>
        </authorList>
    </citation>
    <scope>NUCLEOTIDE SEQUENCE [LARGE SCALE GENOMIC DNA]</scope>
    <source>
        <strain evidence="8 9">3507LT</strain>
    </source>
</reference>
<dbReference type="CDD" id="cd09887">
    <property type="entry name" value="NGN_Arch"/>
    <property type="match status" value="1"/>
</dbReference>
<evidence type="ECO:0000313" key="8">
    <source>
        <dbReference type="EMBL" id="QOJ78233.1"/>
    </source>
</evidence>
<dbReference type="AlphaFoldDB" id="A0A7L9FGU8"/>
<dbReference type="InParanoid" id="A0A7L9FGU8"/>
<name>A0A7L9FGU8_9CREN</name>
<dbReference type="InterPro" id="IPR014722">
    <property type="entry name" value="Rib_uL2_dom2"/>
</dbReference>
<sequence length="157" mass="17300">MEPVSAQKSPRFYAFRVTAGQEYNVAHLLYNRASKGRYRVNSIVVVPGVKGLVFIECEAIYEAQKLVAGMKHVRGAVKGAISFEEMESFIKPKPVVEIVRVGDVVEIIRGPFAGMRGKIVSIDPARNEVKVELAEAVYVLPVTINAEDIKVVKRAGE</sequence>
<dbReference type="GO" id="GO:0003746">
    <property type="term" value="F:translation elongation factor activity"/>
    <property type="evidence" value="ECO:0007669"/>
    <property type="project" value="UniProtKB-KW"/>
</dbReference>
<dbReference type="InterPro" id="IPR008991">
    <property type="entry name" value="Translation_prot_SH3-like_sf"/>
</dbReference>
<dbReference type="SMART" id="SM00739">
    <property type="entry name" value="KOW"/>
    <property type="match status" value="1"/>
</dbReference>
<keyword evidence="2 4" id="KW-0805">Transcription regulation</keyword>
<comment type="function">
    <text evidence="4">Stimulates transcription elongation.</text>
</comment>
<dbReference type="GO" id="GO:0006354">
    <property type="term" value="P:DNA-templated transcription elongation"/>
    <property type="evidence" value="ECO:0007669"/>
    <property type="project" value="InterPro"/>
</dbReference>
<comment type="similarity">
    <text evidence="1">Belongs to the SPT5 family.</text>
</comment>
<evidence type="ECO:0000256" key="3">
    <source>
        <dbReference type="ARBA" id="ARBA00023163"/>
    </source>
</evidence>
<dbReference type="InterPro" id="IPR005100">
    <property type="entry name" value="NGN-domain"/>
</dbReference>
<dbReference type="SUPFAM" id="SSF50104">
    <property type="entry name" value="Translation proteins SH3-like domain"/>
    <property type="match status" value="1"/>
</dbReference>
<dbReference type="NCBIfam" id="TIGR00405">
    <property type="entry name" value="KOW_elon_Spt5"/>
    <property type="match status" value="1"/>
</dbReference>
<keyword evidence="8" id="KW-0251">Elongation factor</keyword>
<dbReference type="Pfam" id="PF03439">
    <property type="entry name" value="Spt5-NGN"/>
    <property type="match status" value="1"/>
</dbReference>
<dbReference type="Pfam" id="PF00467">
    <property type="entry name" value="KOW"/>
    <property type="match status" value="1"/>
</dbReference>
<comment type="subunit">
    <text evidence="4">Heterodimer composed of Spt4 and Spt5. Interacts with RNA polymerase (RNAP).</text>
</comment>
<feature type="domain" description="NusG-like N-terminal" evidence="6">
    <location>
        <begin position="9"/>
        <end position="93"/>
    </location>
</feature>
<dbReference type="RefSeq" id="WP_192818205.1">
    <property type="nucleotide sequence ID" value="NZ_CP062310.1"/>
</dbReference>
<dbReference type="EMBL" id="CP062310">
    <property type="protein sequence ID" value="QOJ78233.1"/>
    <property type="molecule type" value="Genomic_DNA"/>
</dbReference>
<dbReference type="InterPro" id="IPR006645">
    <property type="entry name" value="NGN-like_dom"/>
</dbReference>
<keyword evidence="3 4" id="KW-0804">Transcription</keyword>
<gene>
    <name evidence="4" type="primary">spt5</name>
    <name evidence="8" type="ORF">IG193_05520</name>
</gene>
<evidence type="ECO:0000256" key="2">
    <source>
        <dbReference type="ARBA" id="ARBA00023015"/>
    </source>
</evidence>
<evidence type="ECO:0000313" key="9">
    <source>
        <dbReference type="Proteomes" id="UP000594121"/>
    </source>
</evidence>
<evidence type="ECO:0000259" key="6">
    <source>
        <dbReference type="SMART" id="SM00738"/>
    </source>
</evidence>
<accession>A0A7L9FGU8</accession>
<keyword evidence="9" id="KW-1185">Reference proteome</keyword>
<organism evidence="8 9">
    <name type="scientific">Infirmifilum lucidum</name>
    <dbReference type="NCBI Taxonomy" id="2776706"/>
    <lineage>
        <taxon>Archaea</taxon>
        <taxon>Thermoproteota</taxon>
        <taxon>Thermoprotei</taxon>
        <taxon>Thermofilales</taxon>
        <taxon>Thermofilaceae</taxon>
        <taxon>Infirmifilum</taxon>
    </lineage>
</organism>
<dbReference type="Gene3D" id="3.30.70.940">
    <property type="entry name" value="NusG, N-terminal domain"/>
    <property type="match status" value="1"/>
</dbReference>
<dbReference type="GO" id="GO:0003735">
    <property type="term" value="F:structural constituent of ribosome"/>
    <property type="evidence" value="ECO:0007669"/>
    <property type="project" value="InterPro"/>
</dbReference>
<dbReference type="SMART" id="SM00738">
    <property type="entry name" value="NGN"/>
    <property type="match status" value="1"/>
</dbReference>
<feature type="domain" description="KOW" evidence="7">
    <location>
        <begin position="98"/>
        <end position="125"/>
    </location>
</feature>
<proteinExistence type="inferred from homology"/>
<evidence type="ECO:0000256" key="5">
    <source>
        <dbReference type="NCBIfam" id="TIGR00405"/>
    </source>
</evidence>
<dbReference type="CDD" id="cd06091">
    <property type="entry name" value="KOW_NusG"/>
    <property type="match status" value="1"/>
</dbReference>